<evidence type="ECO:0000313" key="2">
    <source>
        <dbReference type="EMBL" id="EGW06150.1"/>
    </source>
</evidence>
<gene>
    <name evidence="2" type="ORF">I79_007128</name>
</gene>
<protein>
    <submittedName>
        <fullName evidence="2">Uncharacterized protein</fullName>
    </submittedName>
</protein>
<name>G3H9P9_CRIGR</name>
<evidence type="ECO:0000313" key="3">
    <source>
        <dbReference type="Proteomes" id="UP000001075"/>
    </source>
</evidence>
<organism evidence="2 3">
    <name type="scientific">Cricetulus griseus</name>
    <name type="common">Chinese hamster</name>
    <name type="synonym">Cricetulus barabensis griseus</name>
    <dbReference type="NCBI Taxonomy" id="10029"/>
    <lineage>
        <taxon>Eukaryota</taxon>
        <taxon>Metazoa</taxon>
        <taxon>Chordata</taxon>
        <taxon>Craniata</taxon>
        <taxon>Vertebrata</taxon>
        <taxon>Euteleostomi</taxon>
        <taxon>Mammalia</taxon>
        <taxon>Eutheria</taxon>
        <taxon>Euarchontoglires</taxon>
        <taxon>Glires</taxon>
        <taxon>Rodentia</taxon>
        <taxon>Myomorpha</taxon>
        <taxon>Muroidea</taxon>
        <taxon>Cricetidae</taxon>
        <taxon>Cricetinae</taxon>
        <taxon>Cricetulus</taxon>
    </lineage>
</organism>
<dbReference type="Proteomes" id="UP000001075">
    <property type="component" value="Unassembled WGS sequence"/>
</dbReference>
<accession>G3H9P9</accession>
<proteinExistence type="predicted"/>
<feature type="compositionally biased region" description="Basic and acidic residues" evidence="1">
    <location>
        <begin position="13"/>
        <end position="24"/>
    </location>
</feature>
<sequence length="68" mass="7197">MSPSPKETGGITGERRGPSSERRANTTVNGFALTRFTSSSRESLVTSSVNENLEEALQTSCGVCGFRG</sequence>
<reference evidence="3" key="1">
    <citation type="journal article" date="2011" name="Nat. Biotechnol.">
        <title>The genomic sequence of the Chinese hamster ovary (CHO)-K1 cell line.</title>
        <authorList>
            <person name="Xu X."/>
            <person name="Nagarajan H."/>
            <person name="Lewis N.E."/>
            <person name="Pan S."/>
            <person name="Cai Z."/>
            <person name="Liu X."/>
            <person name="Chen W."/>
            <person name="Xie M."/>
            <person name="Wang W."/>
            <person name="Hammond S."/>
            <person name="Andersen M.R."/>
            <person name="Neff N."/>
            <person name="Passarelli B."/>
            <person name="Koh W."/>
            <person name="Fan H.C."/>
            <person name="Wang J."/>
            <person name="Gui Y."/>
            <person name="Lee K.H."/>
            <person name="Betenbaugh M.J."/>
            <person name="Quake S.R."/>
            <person name="Famili I."/>
            <person name="Palsson B.O."/>
            <person name="Wang J."/>
        </authorList>
    </citation>
    <scope>NUCLEOTIDE SEQUENCE [LARGE SCALE GENOMIC DNA]</scope>
    <source>
        <strain evidence="3">CHO K1 cell line</strain>
    </source>
</reference>
<dbReference type="InParanoid" id="G3H9P9"/>
<feature type="region of interest" description="Disordered" evidence="1">
    <location>
        <begin position="1"/>
        <end position="34"/>
    </location>
</feature>
<dbReference type="AlphaFoldDB" id="G3H9P9"/>
<dbReference type="EMBL" id="JH000236">
    <property type="protein sequence ID" value="EGW06150.1"/>
    <property type="molecule type" value="Genomic_DNA"/>
</dbReference>
<evidence type="ECO:0000256" key="1">
    <source>
        <dbReference type="SAM" id="MobiDB-lite"/>
    </source>
</evidence>